<feature type="transmembrane region" description="Helical" evidence="1">
    <location>
        <begin position="314"/>
        <end position="336"/>
    </location>
</feature>
<keyword evidence="1" id="KW-0472">Membrane</keyword>
<evidence type="ECO:0000313" key="2">
    <source>
        <dbReference type="EMBL" id="ADC66189.1"/>
    </source>
</evidence>
<evidence type="ECO:0000313" key="3">
    <source>
        <dbReference type="Proteomes" id="UP000002613"/>
    </source>
</evidence>
<feature type="transmembrane region" description="Helical" evidence="1">
    <location>
        <begin position="259"/>
        <end position="276"/>
    </location>
</feature>
<dbReference type="SUPFAM" id="SSF103473">
    <property type="entry name" value="MFS general substrate transporter"/>
    <property type="match status" value="1"/>
</dbReference>
<dbReference type="PaxDb" id="589924-Ferp_2055"/>
<dbReference type="GeneID" id="8779589"/>
<keyword evidence="1" id="KW-0812">Transmembrane</keyword>
<dbReference type="EMBL" id="CP001899">
    <property type="protein sequence ID" value="ADC66189.1"/>
    <property type="molecule type" value="Genomic_DNA"/>
</dbReference>
<dbReference type="OrthoDB" id="384646at2157"/>
<feature type="transmembrane region" description="Helical" evidence="1">
    <location>
        <begin position="12"/>
        <end position="33"/>
    </location>
</feature>
<feature type="transmembrane region" description="Helical" evidence="1">
    <location>
        <begin position="372"/>
        <end position="391"/>
    </location>
</feature>
<feature type="transmembrane region" description="Helical" evidence="1">
    <location>
        <begin position="159"/>
        <end position="178"/>
    </location>
</feature>
<feature type="transmembrane region" description="Helical" evidence="1">
    <location>
        <begin position="39"/>
        <end position="57"/>
    </location>
</feature>
<dbReference type="HOGENOM" id="CLU_603598_0_0_2"/>
<feature type="transmembrane region" description="Helical" evidence="1">
    <location>
        <begin position="199"/>
        <end position="220"/>
    </location>
</feature>
<evidence type="ECO:0008006" key="4">
    <source>
        <dbReference type="Google" id="ProtNLM"/>
    </source>
</evidence>
<keyword evidence="1" id="KW-1133">Transmembrane helix</keyword>
<dbReference type="AlphaFoldDB" id="D3S0C6"/>
<feature type="transmembrane region" description="Helical" evidence="1">
    <location>
        <begin position="232"/>
        <end position="252"/>
    </location>
</feature>
<sequence length="427" mass="46953">MSVNKLSLESLAAGFYVNITRSLAPVFLAAIGYSIYDILWLNLQAYAAATLLAYVLFKIRRILLNNLKKVLLTSHVLERVFWGLIPISHVLGFLPLCYSLAVMTTVPTSSLLNIAIYSLEGEEVKKTLYYRSSFGSFSNFVGSITAFLVVASMEGTAKYFYLYAIAAAFGMISSLLVSMTEFAVKHGEEMGEEERIKSVNVFLFLLFLSSASALIGAVWQPYVMKSLKAADYIAVAISTAQTITTIFSPFFWAKRSYRSFRIAIVLAATSPLLIAATKIPELHVAIAVLYAFSMNGSSMLASFLFAELSKSREVVAFFLSFASSLSQLTGVAVAIFAGSLMFVASAFLFAFSLLISILAIPEVAYDVEKARIYSRIFYGISLSAYTFSITLTTETALLAVRLAVLFTVFLLLTFLYRVSYYLIHGSA</sequence>
<dbReference type="Proteomes" id="UP000002613">
    <property type="component" value="Chromosome"/>
</dbReference>
<feature type="transmembrane region" description="Helical" evidence="1">
    <location>
        <begin position="397"/>
        <end position="416"/>
    </location>
</feature>
<dbReference type="eggNOG" id="arCOG07491">
    <property type="taxonomic scope" value="Archaea"/>
</dbReference>
<feature type="transmembrane region" description="Helical" evidence="1">
    <location>
        <begin position="282"/>
        <end position="305"/>
    </location>
</feature>
<dbReference type="InterPro" id="IPR036259">
    <property type="entry name" value="MFS_trans_sf"/>
</dbReference>
<proteinExistence type="predicted"/>
<evidence type="ECO:0000256" key="1">
    <source>
        <dbReference type="SAM" id="Phobius"/>
    </source>
</evidence>
<feature type="transmembrane region" description="Helical" evidence="1">
    <location>
        <begin position="342"/>
        <end position="360"/>
    </location>
</feature>
<reference evidence="2 3" key="2">
    <citation type="journal article" date="2011" name="Stand. Genomic Sci.">
        <title>Complete genome sequence of Ferroglobus placidus AEDII12DO.</title>
        <authorList>
            <person name="Anderson I."/>
            <person name="Risso C."/>
            <person name="Holmes D."/>
            <person name="Lucas S."/>
            <person name="Copeland A."/>
            <person name="Lapidus A."/>
            <person name="Cheng J.F."/>
            <person name="Bruce D."/>
            <person name="Goodwin L."/>
            <person name="Pitluck S."/>
            <person name="Saunders E."/>
            <person name="Brettin T."/>
            <person name="Detter J.C."/>
            <person name="Han C."/>
            <person name="Tapia R."/>
            <person name="Larimer F."/>
            <person name="Land M."/>
            <person name="Hauser L."/>
            <person name="Woyke T."/>
            <person name="Lovley D."/>
            <person name="Kyrpides N."/>
            <person name="Ivanova N."/>
        </authorList>
    </citation>
    <scope>NUCLEOTIDE SEQUENCE [LARGE SCALE GENOMIC DNA]</scope>
    <source>
        <strain evidence="3">DSM 10642 / AEDII12DO</strain>
    </source>
</reference>
<name>D3S0C6_FERPA</name>
<dbReference type="RefSeq" id="WP_012966528.1">
    <property type="nucleotide sequence ID" value="NC_013849.1"/>
</dbReference>
<protein>
    <recommendedName>
        <fullName evidence="4">Major facilitator superfamily MFS_1</fullName>
    </recommendedName>
</protein>
<dbReference type="KEGG" id="fpl:Ferp_2055"/>
<reference evidence="3" key="1">
    <citation type="submission" date="2010-02" db="EMBL/GenBank/DDBJ databases">
        <title>Complete sequence of Ferroglobus placidus DSM 10642.</title>
        <authorList>
            <consortium name="US DOE Joint Genome Institute"/>
            <person name="Lucas S."/>
            <person name="Copeland A."/>
            <person name="Lapidus A."/>
            <person name="Cheng J.-F."/>
            <person name="Bruce D."/>
            <person name="Goodwin L."/>
            <person name="Pitluck S."/>
            <person name="Saunders E."/>
            <person name="Brettin T."/>
            <person name="Detter J.C."/>
            <person name="Han C."/>
            <person name="Tapia R."/>
            <person name="Larimer F."/>
            <person name="Land M."/>
            <person name="Hauser L."/>
            <person name="Kyrpides N."/>
            <person name="Ivanova N."/>
            <person name="Holmes D."/>
            <person name="Lovley D."/>
            <person name="Kyrpides N."/>
            <person name="Anderson I.J."/>
            <person name="Woyke T."/>
        </authorList>
    </citation>
    <scope>NUCLEOTIDE SEQUENCE [LARGE SCALE GENOMIC DNA]</scope>
    <source>
        <strain evidence="3">DSM 10642 / AEDII12DO</strain>
    </source>
</reference>
<organism evidence="2 3">
    <name type="scientific">Ferroglobus placidus (strain DSM 10642 / AEDII12DO)</name>
    <dbReference type="NCBI Taxonomy" id="589924"/>
    <lineage>
        <taxon>Archaea</taxon>
        <taxon>Methanobacteriati</taxon>
        <taxon>Methanobacteriota</taxon>
        <taxon>Archaeoglobi</taxon>
        <taxon>Archaeoglobales</taxon>
        <taxon>Archaeoglobaceae</taxon>
        <taxon>Ferroglobus</taxon>
    </lineage>
</organism>
<dbReference type="STRING" id="589924.Ferp_2055"/>
<gene>
    <name evidence="2" type="ordered locus">Ferp_2055</name>
</gene>
<keyword evidence="3" id="KW-1185">Reference proteome</keyword>
<accession>D3S0C6</accession>